<accession>A0A100XFI0</accession>
<evidence type="ECO:0000313" key="6">
    <source>
        <dbReference type="EMBL" id="GAT15558.1"/>
    </source>
</evidence>
<keyword evidence="3" id="KW-0812">Transmembrane</keyword>
<feature type="compositionally biased region" description="Low complexity" evidence="2">
    <location>
        <begin position="65"/>
        <end position="95"/>
    </location>
</feature>
<dbReference type="Pfam" id="PF11611">
    <property type="entry name" value="DUF4352"/>
    <property type="match status" value="1"/>
</dbReference>
<dbReference type="EMBL" id="BCTB01000018">
    <property type="protein sequence ID" value="GAT15558.1"/>
    <property type="molecule type" value="Genomic_DNA"/>
</dbReference>
<feature type="region of interest" description="Disordered" evidence="2">
    <location>
        <begin position="64"/>
        <end position="95"/>
    </location>
</feature>
<evidence type="ECO:0000313" key="7">
    <source>
        <dbReference type="Proteomes" id="UP000069654"/>
    </source>
</evidence>
<evidence type="ECO:0008006" key="8">
    <source>
        <dbReference type="Google" id="ProtNLM"/>
    </source>
</evidence>
<protein>
    <recommendedName>
        <fullName evidence="8">DUF4352 domain-containing protein</fullName>
    </recommendedName>
</protein>
<keyword evidence="1" id="KW-0732">Signal</keyword>
<sequence>MATHMPPGWYPDPSGSGRQMYWDGQGWAAPQAPTAVKKGSGKGAAWVMVAVVLLILFGVGKCGSGDESSNSTSSRPSTSSRTAPASATPTVAPAGSAVRDGKFEFRVLDMQRAAQAGDPSNPFMIAKPQGEFIILTLSVRNIGDRPQSYFGSNQTLIDTAGREYGADSKADMWMNDGIMADINPGNAIQVRVAFDVPPGTQPAELEVHDSMFSGGAKVRLQ</sequence>
<dbReference type="OrthoDB" id="3430849at2"/>
<evidence type="ECO:0000256" key="3">
    <source>
        <dbReference type="SAM" id="Phobius"/>
    </source>
</evidence>
<dbReference type="Gene3D" id="2.60.40.1240">
    <property type="match status" value="1"/>
</dbReference>
<evidence type="ECO:0000256" key="1">
    <source>
        <dbReference type="ARBA" id="ARBA00022729"/>
    </source>
</evidence>
<feature type="transmembrane region" description="Helical" evidence="3">
    <location>
        <begin position="43"/>
        <end position="60"/>
    </location>
</feature>
<proteinExistence type="predicted"/>
<dbReference type="Proteomes" id="UP000069654">
    <property type="component" value="Unassembled WGS sequence"/>
</dbReference>
<dbReference type="InterPro" id="IPR029050">
    <property type="entry name" value="Immunoprotect_excell_Ig-like"/>
</dbReference>
<evidence type="ECO:0000259" key="5">
    <source>
        <dbReference type="Pfam" id="PF11611"/>
    </source>
</evidence>
<reference evidence="7" key="2">
    <citation type="submission" date="2016-02" db="EMBL/GenBank/DDBJ databases">
        <title>Draft genome sequence of five rapidly growing Mycobacterium species.</title>
        <authorList>
            <person name="Katahira K."/>
            <person name="Gotou Y."/>
            <person name="Iida K."/>
            <person name="Ogura Y."/>
            <person name="Hayashi T."/>
        </authorList>
    </citation>
    <scope>NUCLEOTIDE SEQUENCE [LARGE SCALE GENOMIC DNA]</scope>
    <source>
        <strain evidence="7">JCM6362</strain>
    </source>
</reference>
<reference evidence="6 7" key="1">
    <citation type="journal article" date="2016" name="Genome Announc.">
        <title>Draft Genome Sequences of Five Rapidly Growing Mycobacterium Species, M. thermoresistibile, M. fortuitum subsp. acetamidolyticum, M. canariasense, M. brisbanense, and M. novocastrense.</title>
        <authorList>
            <person name="Katahira K."/>
            <person name="Ogura Y."/>
            <person name="Gotoh Y."/>
            <person name="Hayashi T."/>
        </authorList>
    </citation>
    <scope>NUCLEOTIDE SEQUENCE [LARGE SCALE GENOMIC DNA]</scope>
    <source>
        <strain evidence="6 7">JCM6362</strain>
    </source>
</reference>
<dbReference type="RefSeq" id="WP_040547208.1">
    <property type="nucleotide sequence ID" value="NZ_BCTB01000018.1"/>
</dbReference>
<evidence type="ECO:0000256" key="2">
    <source>
        <dbReference type="SAM" id="MobiDB-lite"/>
    </source>
</evidence>
<keyword evidence="3" id="KW-1133">Transmembrane helix</keyword>
<feature type="domain" description="DUF2510" evidence="4">
    <location>
        <begin position="7"/>
        <end position="34"/>
    </location>
</feature>
<dbReference type="STRING" id="1797.RMCT_2528"/>
<dbReference type="InterPro" id="IPR029051">
    <property type="entry name" value="DUF4352"/>
</dbReference>
<organism evidence="6 7">
    <name type="scientific">Mycolicibacterium thermoresistibile</name>
    <name type="common">Mycobacterium thermoresistibile</name>
    <dbReference type="NCBI Taxonomy" id="1797"/>
    <lineage>
        <taxon>Bacteria</taxon>
        <taxon>Bacillati</taxon>
        <taxon>Actinomycetota</taxon>
        <taxon>Actinomycetes</taxon>
        <taxon>Mycobacteriales</taxon>
        <taxon>Mycobacteriaceae</taxon>
        <taxon>Mycolicibacterium</taxon>
    </lineage>
</organism>
<name>A0A100XFI0_MYCTH</name>
<evidence type="ECO:0000259" key="4">
    <source>
        <dbReference type="Pfam" id="PF10708"/>
    </source>
</evidence>
<dbReference type="AlphaFoldDB" id="A0A100XFI0"/>
<gene>
    <name evidence="6" type="ORF">RMCT_2528</name>
</gene>
<comment type="caution">
    <text evidence="6">The sequence shown here is derived from an EMBL/GenBank/DDBJ whole genome shotgun (WGS) entry which is preliminary data.</text>
</comment>
<dbReference type="Pfam" id="PF10708">
    <property type="entry name" value="DUF2510"/>
    <property type="match status" value="1"/>
</dbReference>
<feature type="domain" description="DUF4352" evidence="5">
    <location>
        <begin position="95"/>
        <end position="216"/>
    </location>
</feature>
<keyword evidence="3" id="KW-0472">Membrane</keyword>
<feature type="region of interest" description="Disordered" evidence="2">
    <location>
        <begin position="1"/>
        <end position="24"/>
    </location>
</feature>
<dbReference type="InterPro" id="IPR018929">
    <property type="entry name" value="DUF2510"/>
</dbReference>